<gene>
    <name evidence="1" type="ORF">MGAL_10B033304</name>
</gene>
<dbReference type="Proteomes" id="UP000596742">
    <property type="component" value="Unassembled WGS sequence"/>
</dbReference>
<comment type="caution">
    <text evidence="1">The sequence shown here is derived from an EMBL/GenBank/DDBJ whole genome shotgun (WGS) entry which is preliminary data.</text>
</comment>
<accession>A0A8B6DUY8</accession>
<reference evidence="1" key="1">
    <citation type="submission" date="2018-11" db="EMBL/GenBank/DDBJ databases">
        <authorList>
            <person name="Alioto T."/>
            <person name="Alioto T."/>
        </authorList>
    </citation>
    <scope>NUCLEOTIDE SEQUENCE</scope>
</reference>
<dbReference type="AlphaFoldDB" id="A0A8B6DUY8"/>
<evidence type="ECO:0000313" key="2">
    <source>
        <dbReference type="Proteomes" id="UP000596742"/>
    </source>
</evidence>
<protein>
    <submittedName>
        <fullName evidence="1">Uncharacterized protein</fullName>
    </submittedName>
</protein>
<proteinExistence type="predicted"/>
<dbReference type="EMBL" id="UYJE01004043">
    <property type="protein sequence ID" value="VDI24461.1"/>
    <property type="molecule type" value="Genomic_DNA"/>
</dbReference>
<organism evidence="1 2">
    <name type="scientific">Mytilus galloprovincialis</name>
    <name type="common">Mediterranean mussel</name>
    <dbReference type="NCBI Taxonomy" id="29158"/>
    <lineage>
        <taxon>Eukaryota</taxon>
        <taxon>Metazoa</taxon>
        <taxon>Spiralia</taxon>
        <taxon>Lophotrochozoa</taxon>
        <taxon>Mollusca</taxon>
        <taxon>Bivalvia</taxon>
        <taxon>Autobranchia</taxon>
        <taxon>Pteriomorphia</taxon>
        <taxon>Mytilida</taxon>
        <taxon>Mytiloidea</taxon>
        <taxon>Mytilidae</taxon>
        <taxon>Mytilinae</taxon>
        <taxon>Mytilus</taxon>
    </lineage>
</organism>
<keyword evidence="2" id="KW-1185">Reference proteome</keyword>
<evidence type="ECO:0000313" key="1">
    <source>
        <dbReference type="EMBL" id="VDI24461.1"/>
    </source>
</evidence>
<sequence>MYHNTTKAGDRHVAPKMFQRLVTKTQTFSFLLEQQFVDCVEKNYLELTVLNMLRRRTLLKTNTKITEAEILPPK</sequence>
<name>A0A8B6DUY8_MYTGA</name>